<evidence type="ECO:0000256" key="2">
    <source>
        <dbReference type="SAM" id="SignalP"/>
    </source>
</evidence>
<name>A0A1G8UTB9_9GAMM</name>
<protein>
    <recommendedName>
        <fullName evidence="5">Lipoprotein</fullName>
    </recommendedName>
</protein>
<dbReference type="EMBL" id="FNFH01000001">
    <property type="protein sequence ID" value="SDJ57126.1"/>
    <property type="molecule type" value="Genomic_DNA"/>
</dbReference>
<feature type="region of interest" description="Disordered" evidence="1">
    <location>
        <begin position="25"/>
        <end position="48"/>
    </location>
</feature>
<dbReference type="OrthoDB" id="6695641at2"/>
<dbReference type="Proteomes" id="UP000199305">
    <property type="component" value="Unassembled WGS sequence"/>
</dbReference>
<keyword evidence="2" id="KW-0732">Signal</keyword>
<proteinExistence type="predicted"/>
<feature type="signal peptide" evidence="2">
    <location>
        <begin position="1"/>
        <end position="22"/>
    </location>
</feature>
<evidence type="ECO:0000313" key="4">
    <source>
        <dbReference type="Proteomes" id="UP000199305"/>
    </source>
</evidence>
<sequence>MKKYRTLLAAVLLLAIFGCAPREEEDTPAAEDTSADNGAAAQEEKNGLQAVPAEELIWVFRARGNRQCENGGTTLEQSRNQLSAAGVEIQESRCGTRTDRMYASVCGGQTGDILLHLVRKTALDAALQQGYDPAGNIEYQQASCPAGGS</sequence>
<dbReference type="PROSITE" id="PS51257">
    <property type="entry name" value="PROKAR_LIPOPROTEIN"/>
    <property type="match status" value="1"/>
</dbReference>
<keyword evidence="4" id="KW-1185">Reference proteome</keyword>
<organism evidence="3 4">
    <name type="scientific">Microbulbifer yueqingensis</name>
    <dbReference type="NCBI Taxonomy" id="658219"/>
    <lineage>
        <taxon>Bacteria</taxon>
        <taxon>Pseudomonadati</taxon>
        <taxon>Pseudomonadota</taxon>
        <taxon>Gammaproteobacteria</taxon>
        <taxon>Cellvibrionales</taxon>
        <taxon>Microbulbiferaceae</taxon>
        <taxon>Microbulbifer</taxon>
    </lineage>
</organism>
<gene>
    <name evidence="3" type="ORF">SAMN05216212_0269</name>
</gene>
<dbReference type="STRING" id="658219.SAMN05216212_0269"/>
<feature type="chain" id="PRO_5011432666" description="Lipoprotein" evidence="2">
    <location>
        <begin position="23"/>
        <end position="149"/>
    </location>
</feature>
<evidence type="ECO:0000313" key="3">
    <source>
        <dbReference type="EMBL" id="SDJ57126.1"/>
    </source>
</evidence>
<reference evidence="4" key="1">
    <citation type="submission" date="2016-10" db="EMBL/GenBank/DDBJ databases">
        <authorList>
            <person name="Varghese N."/>
            <person name="Submissions S."/>
        </authorList>
    </citation>
    <scope>NUCLEOTIDE SEQUENCE [LARGE SCALE GENOMIC DNA]</scope>
    <source>
        <strain evidence="4">CGMCC 1.10658</strain>
    </source>
</reference>
<accession>A0A1G8UTB9</accession>
<dbReference type="RefSeq" id="WP_091506842.1">
    <property type="nucleotide sequence ID" value="NZ_FNFH01000001.1"/>
</dbReference>
<dbReference type="AlphaFoldDB" id="A0A1G8UTB9"/>
<evidence type="ECO:0008006" key="5">
    <source>
        <dbReference type="Google" id="ProtNLM"/>
    </source>
</evidence>
<evidence type="ECO:0000256" key="1">
    <source>
        <dbReference type="SAM" id="MobiDB-lite"/>
    </source>
</evidence>